<protein>
    <recommendedName>
        <fullName evidence="3 9">Azurin</fullName>
    </recommendedName>
</protein>
<feature type="signal peptide" evidence="9">
    <location>
        <begin position="1"/>
        <end position="20"/>
    </location>
</feature>
<accession>A0A1G7TSU4</accession>
<sequence length="149" mass="15952">MIRKLVVASVLALASAPLLAAECSVEVHSTDQMTFDTKEIKVSKSCKTFTIDLKHVGNLPKHVMGHNLVLTETRDVQAVNTDGMAAGVDKGYLKEGDERVIAHTKLIGGGESDSVTFDVSKLDAAESYQFFCSFPGHAALMKGALTLVD</sequence>
<proteinExistence type="predicted"/>
<keyword evidence="8 9" id="KW-0186">Copper</keyword>
<feature type="domain" description="Blue (type 1) copper" evidence="10">
    <location>
        <begin position="21"/>
        <end position="147"/>
    </location>
</feature>
<organism evidence="11 12">
    <name type="scientific">Phytopseudomonas seleniipraecipitans</name>
    <dbReference type="NCBI Taxonomy" id="640205"/>
    <lineage>
        <taxon>Bacteria</taxon>
        <taxon>Pseudomonadati</taxon>
        <taxon>Pseudomonadota</taxon>
        <taxon>Gammaproteobacteria</taxon>
        <taxon>Pseudomonadales</taxon>
        <taxon>Pseudomonadaceae</taxon>
        <taxon>Phytopseudomonas</taxon>
    </lineage>
</organism>
<comment type="subcellular location">
    <subcellularLocation>
        <location evidence="2 9">Periplasm</location>
    </subcellularLocation>
</comment>
<evidence type="ECO:0000256" key="3">
    <source>
        <dbReference type="ARBA" id="ARBA00014744"/>
    </source>
</evidence>
<dbReference type="PROSITE" id="PS00196">
    <property type="entry name" value="COPPER_BLUE"/>
    <property type="match status" value="1"/>
</dbReference>
<evidence type="ECO:0000256" key="8">
    <source>
        <dbReference type="ARBA" id="ARBA00023008"/>
    </source>
</evidence>
<dbReference type="RefSeq" id="WP_092371141.1">
    <property type="nucleotide sequence ID" value="NZ_FNBM01000010.1"/>
</dbReference>
<dbReference type="InterPro" id="IPR014068">
    <property type="entry name" value="Azurin"/>
</dbReference>
<dbReference type="SUPFAM" id="SSF49503">
    <property type="entry name" value="Cupredoxins"/>
    <property type="match status" value="1"/>
</dbReference>
<dbReference type="OrthoDB" id="9814063at2"/>
<evidence type="ECO:0000313" key="11">
    <source>
        <dbReference type="EMBL" id="SDG38272.1"/>
    </source>
</evidence>
<evidence type="ECO:0000313" key="12">
    <source>
        <dbReference type="Proteomes" id="UP000243378"/>
    </source>
</evidence>
<dbReference type="InterPro" id="IPR000923">
    <property type="entry name" value="BlueCu_1"/>
</dbReference>
<dbReference type="Pfam" id="PF00127">
    <property type="entry name" value="Copper-bind"/>
    <property type="match status" value="1"/>
</dbReference>
<dbReference type="GO" id="GO:0005507">
    <property type="term" value="F:copper ion binding"/>
    <property type="evidence" value="ECO:0007669"/>
    <property type="project" value="UniProtKB-UniRule"/>
</dbReference>
<dbReference type="InterPro" id="IPR028871">
    <property type="entry name" value="BlueCu_1_BS"/>
</dbReference>
<evidence type="ECO:0000256" key="5">
    <source>
        <dbReference type="ARBA" id="ARBA00022723"/>
    </source>
</evidence>
<dbReference type="AlphaFoldDB" id="A0A1G7TSU4"/>
<dbReference type="PANTHER" id="PTHR38439:SF2">
    <property type="entry name" value="OUTER MEMBRANE PROTEIN H.8"/>
    <property type="match status" value="1"/>
</dbReference>
<evidence type="ECO:0000256" key="2">
    <source>
        <dbReference type="ARBA" id="ARBA00004418"/>
    </source>
</evidence>
<comment type="function">
    <text evidence="1 9">Transfers electrons from cytochrome c551 to cytochrome oxidase.</text>
</comment>
<feature type="chain" id="PRO_5017103680" description="Azurin" evidence="9">
    <location>
        <begin position="21"/>
        <end position="149"/>
    </location>
</feature>
<dbReference type="InterPro" id="IPR008972">
    <property type="entry name" value="Cupredoxin"/>
</dbReference>
<evidence type="ECO:0000256" key="1">
    <source>
        <dbReference type="ARBA" id="ARBA00002770"/>
    </source>
</evidence>
<gene>
    <name evidence="11" type="ORF">SAMN05216381_3862</name>
</gene>
<dbReference type="GO" id="GO:0009055">
    <property type="term" value="F:electron transfer activity"/>
    <property type="evidence" value="ECO:0007669"/>
    <property type="project" value="InterPro"/>
</dbReference>
<keyword evidence="5 9" id="KW-0479">Metal-binding</keyword>
<dbReference type="STRING" id="640205.SAMN05216381_3862"/>
<dbReference type="InterPro" id="IPR050845">
    <property type="entry name" value="Cu-binding_ET"/>
</dbReference>
<dbReference type="NCBIfam" id="TIGR02695">
    <property type="entry name" value="azurin"/>
    <property type="match status" value="1"/>
</dbReference>
<dbReference type="PANTHER" id="PTHR38439">
    <property type="entry name" value="AURACYANIN-B"/>
    <property type="match status" value="1"/>
</dbReference>
<reference evidence="11 12" key="1">
    <citation type="submission" date="2016-10" db="EMBL/GenBank/DDBJ databases">
        <authorList>
            <person name="de Groot N.N."/>
        </authorList>
    </citation>
    <scope>NUCLEOTIDE SEQUENCE [LARGE SCALE GENOMIC DNA]</scope>
    <source>
        <strain evidence="11 12">LMG 25475</strain>
    </source>
</reference>
<evidence type="ECO:0000256" key="4">
    <source>
        <dbReference type="ARBA" id="ARBA00022448"/>
    </source>
</evidence>
<keyword evidence="6 9" id="KW-0574">Periplasm</keyword>
<dbReference type="Proteomes" id="UP000243378">
    <property type="component" value="Unassembled WGS sequence"/>
</dbReference>
<keyword evidence="4 9" id="KW-0813">Transport</keyword>
<evidence type="ECO:0000256" key="9">
    <source>
        <dbReference type="RuleBase" id="RU363017"/>
    </source>
</evidence>
<keyword evidence="9" id="KW-0732">Signal</keyword>
<evidence type="ECO:0000259" key="10">
    <source>
        <dbReference type="Pfam" id="PF00127"/>
    </source>
</evidence>
<dbReference type="FunFam" id="2.60.40.420:FF:000040">
    <property type="entry name" value="Azurin"/>
    <property type="match status" value="1"/>
</dbReference>
<name>A0A1G7TSU4_9GAMM</name>
<dbReference type="GO" id="GO:0042597">
    <property type="term" value="C:periplasmic space"/>
    <property type="evidence" value="ECO:0007669"/>
    <property type="project" value="UniProtKB-SubCell"/>
</dbReference>
<dbReference type="EMBL" id="FNBM01000010">
    <property type="protein sequence ID" value="SDG38272.1"/>
    <property type="molecule type" value="Genomic_DNA"/>
</dbReference>
<evidence type="ECO:0000256" key="7">
    <source>
        <dbReference type="ARBA" id="ARBA00022982"/>
    </source>
</evidence>
<keyword evidence="7 9" id="KW-0249">Electron transport</keyword>
<dbReference type="Gene3D" id="2.60.40.420">
    <property type="entry name" value="Cupredoxins - blue copper proteins"/>
    <property type="match status" value="1"/>
</dbReference>
<evidence type="ECO:0000256" key="6">
    <source>
        <dbReference type="ARBA" id="ARBA00022764"/>
    </source>
</evidence>
<dbReference type="CDD" id="cd13922">
    <property type="entry name" value="Azurin"/>
    <property type="match status" value="1"/>
</dbReference>